<organism evidence="2 3">
    <name type="scientific">Amaricoccus macauensis</name>
    <dbReference type="NCBI Taxonomy" id="57001"/>
    <lineage>
        <taxon>Bacteria</taxon>
        <taxon>Pseudomonadati</taxon>
        <taxon>Pseudomonadota</taxon>
        <taxon>Alphaproteobacteria</taxon>
        <taxon>Rhodobacterales</taxon>
        <taxon>Paracoccaceae</taxon>
        <taxon>Amaricoccus</taxon>
    </lineage>
</organism>
<feature type="transmembrane region" description="Helical" evidence="1">
    <location>
        <begin position="99"/>
        <end position="120"/>
    </location>
</feature>
<dbReference type="PANTHER" id="PTHR34980">
    <property type="entry name" value="INNER MEMBRANE PROTEIN-RELATED-RELATED"/>
    <property type="match status" value="1"/>
</dbReference>
<comment type="caution">
    <text evidence="2">The sequence shown here is derived from an EMBL/GenBank/DDBJ whole genome shotgun (WGS) entry which is preliminary data.</text>
</comment>
<dbReference type="AlphaFoldDB" id="A0A840SRP3"/>
<name>A0A840SRP3_9RHOB</name>
<dbReference type="InterPro" id="IPR008523">
    <property type="entry name" value="DUF805"/>
</dbReference>
<keyword evidence="1" id="KW-0472">Membrane</keyword>
<evidence type="ECO:0000313" key="2">
    <source>
        <dbReference type="EMBL" id="MBB5223235.1"/>
    </source>
</evidence>
<reference evidence="2 3" key="1">
    <citation type="submission" date="2020-08" db="EMBL/GenBank/DDBJ databases">
        <title>Genomic Encyclopedia of Type Strains, Phase IV (KMG-IV): sequencing the most valuable type-strain genomes for metagenomic binning, comparative biology and taxonomic classification.</title>
        <authorList>
            <person name="Goeker M."/>
        </authorList>
    </citation>
    <scope>NUCLEOTIDE SEQUENCE [LARGE SCALE GENOMIC DNA]</scope>
    <source>
        <strain evidence="2 3">DSM 101730</strain>
    </source>
</reference>
<proteinExistence type="predicted"/>
<dbReference type="PANTHER" id="PTHR34980:SF2">
    <property type="entry name" value="INNER MEMBRANE PROTEIN YHAH-RELATED"/>
    <property type="match status" value="1"/>
</dbReference>
<keyword evidence="1" id="KW-0812">Transmembrane</keyword>
<sequence>MLDNEEPGRGPAPWHGFNSAIEVCLAEYFTFRGRASRSEYWFFALFMLLMSIGGEIADNLSGFRIAPDVGLFGTILAIALFIPSLAVTSRRFHDAGWSFWWYLMVFLPVIGWIFIFYVLVTRDQLPNRFDVVR</sequence>
<dbReference type="RefSeq" id="WP_184151698.1">
    <property type="nucleotide sequence ID" value="NZ_JACHFM010000003.1"/>
</dbReference>
<protein>
    <submittedName>
        <fullName evidence="2">Uncharacterized membrane protein YhaH (DUF805 family)</fullName>
    </submittedName>
</protein>
<dbReference type="Pfam" id="PF05656">
    <property type="entry name" value="DUF805"/>
    <property type="match status" value="1"/>
</dbReference>
<evidence type="ECO:0000256" key="1">
    <source>
        <dbReference type="SAM" id="Phobius"/>
    </source>
</evidence>
<gene>
    <name evidence="2" type="ORF">HNP73_003182</name>
</gene>
<feature type="transmembrane region" description="Helical" evidence="1">
    <location>
        <begin position="69"/>
        <end position="87"/>
    </location>
</feature>
<keyword evidence="1" id="KW-1133">Transmembrane helix</keyword>
<dbReference type="Proteomes" id="UP000549457">
    <property type="component" value="Unassembled WGS sequence"/>
</dbReference>
<keyword evidence="3" id="KW-1185">Reference proteome</keyword>
<accession>A0A840SRP3</accession>
<feature type="transmembrane region" description="Helical" evidence="1">
    <location>
        <begin position="40"/>
        <end position="57"/>
    </location>
</feature>
<dbReference type="GO" id="GO:0005886">
    <property type="term" value="C:plasma membrane"/>
    <property type="evidence" value="ECO:0007669"/>
    <property type="project" value="TreeGrafter"/>
</dbReference>
<dbReference type="EMBL" id="JACHFM010000003">
    <property type="protein sequence ID" value="MBB5223235.1"/>
    <property type="molecule type" value="Genomic_DNA"/>
</dbReference>
<evidence type="ECO:0000313" key="3">
    <source>
        <dbReference type="Proteomes" id="UP000549457"/>
    </source>
</evidence>